<evidence type="ECO:0000313" key="1">
    <source>
        <dbReference type="EMBL" id="RXR21567.1"/>
    </source>
</evidence>
<comment type="caution">
    <text evidence="1">The sequence shown here is derived from an EMBL/GenBank/DDBJ whole genome shotgun (WGS) entry which is preliminary data.</text>
</comment>
<reference evidence="2" key="1">
    <citation type="submission" date="2019-01" db="EMBL/GenBank/DDBJ databases">
        <title>Cytophagaceae bacterium strain CAR-16.</title>
        <authorList>
            <person name="Chen W.-M."/>
        </authorList>
    </citation>
    <scope>NUCLEOTIDE SEQUENCE [LARGE SCALE GENOMIC DNA]</scope>
    <source>
        <strain evidence="2">WWJ-16</strain>
    </source>
</reference>
<sequence>MSLFGSIFGGNAAEPSSNINWIALTDLKDLESMIQESFEHPVVVFKHSTRCSISRMALRQFETDWNLDGKITPYFLDLLEYRPISNAIAERLGVVHQSPQVIVIKAGQAVYDASHEGIGVEALQDFVSLDSKHSS</sequence>
<keyword evidence="2" id="KW-1185">Reference proteome</keyword>
<dbReference type="RefSeq" id="WP_129462027.1">
    <property type="nucleotide sequence ID" value="NZ_SBKN01000007.1"/>
</dbReference>
<dbReference type="InterPro" id="IPR022551">
    <property type="entry name" value="BrxC"/>
</dbReference>
<name>A0A4Q1K6U1_9FLAO</name>
<dbReference type="OrthoDB" id="677051at2"/>
<dbReference type="NCBIfam" id="TIGR04019">
    <property type="entry name" value="B_thiol_YtxJ"/>
    <property type="match status" value="1"/>
</dbReference>
<proteinExistence type="predicted"/>
<dbReference type="Gene3D" id="3.40.30.10">
    <property type="entry name" value="Glutaredoxin"/>
    <property type="match status" value="1"/>
</dbReference>
<dbReference type="Pfam" id="PF11009">
    <property type="entry name" value="BrxC"/>
    <property type="match status" value="1"/>
</dbReference>
<accession>A0A4Q1K6U1</accession>
<dbReference type="InterPro" id="IPR036249">
    <property type="entry name" value="Thioredoxin-like_sf"/>
</dbReference>
<organism evidence="1 2">
    <name type="scientific">Flavobacterium stagni</name>
    <dbReference type="NCBI Taxonomy" id="2506421"/>
    <lineage>
        <taxon>Bacteria</taxon>
        <taxon>Pseudomonadati</taxon>
        <taxon>Bacteroidota</taxon>
        <taxon>Flavobacteriia</taxon>
        <taxon>Flavobacteriales</taxon>
        <taxon>Flavobacteriaceae</taxon>
        <taxon>Flavobacterium</taxon>
    </lineage>
</organism>
<dbReference type="EMBL" id="SBKN01000007">
    <property type="protein sequence ID" value="RXR21567.1"/>
    <property type="molecule type" value="Genomic_DNA"/>
</dbReference>
<evidence type="ECO:0000313" key="2">
    <source>
        <dbReference type="Proteomes" id="UP000289857"/>
    </source>
</evidence>
<gene>
    <name evidence="1" type="primary">ytxJ</name>
    <name evidence="1" type="ORF">EQG61_11175</name>
</gene>
<protein>
    <submittedName>
        <fullName evidence="1">Bacillithiol system redox-active protein YtxJ</fullName>
    </submittedName>
</protein>
<dbReference type="Proteomes" id="UP000289857">
    <property type="component" value="Unassembled WGS sequence"/>
</dbReference>
<dbReference type="AlphaFoldDB" id="A0A4Q1K6U1"/>
<dbReference type="SUPFAM" id="SSF52833">
    <property type="entry name" value="Thioredoxin-like"/>
    <property type="match status" value="1"/>
</dbReference>